<comment type="subcellular location">
    <subcellularLocation>
        <location evidence="1 14">Cell membrane</location>
        <topology evidence="1 14">Multi-pass membrane protein</topology>
    </subcellularLocation>
</comment>
<dbReference type="PROSITE" id="PS50262">
    <property type="entry name" value="G_PROTEIN_RECEP_F1_2"/>
    <property type="match status" value="1"/>
</dbReference>
<evidence type="ECO:0000313" key="17">
    <source>
        <dbReference type="Proteomes" id="UP001181693"/>
    </source>
</evidence>
<feature type="non-terminal residue" evidence="16">
    <location>
        <position position="255"/>
    </location>
</feature>
<proteinExistence type="inferred from homology"/>
<keyword evidence="17" id="KW-1185">Reference proteome</keyword>
<accession>A0AAV2ZIA3</accession>
<dbReference type="Pfam" id="PF13853">
    <property type="entry name" value="7tm_4"/>
    <property type="match status" value="1"/>
</dbReference>
<keyword evidence="7 13" id="KW-0297">G-protein coupled receptor</keyword>
<dbReference type="GO" id="GO:0004930">
    <property type="term" value="F:G protein-coupled receptor activity"/>
    <property type="evidence" value="ECO:0007669"/>
    <property type="project" value="UniProtKB-KW"/>
</dbReference>
<evidence type="ECO:0000313" key="16">
    <source>
        <dbReference type="EMBL" id="DBA13584.1"/>
    </source>
</evidence>
<dbReference type="PRINTS" id="PR00237">
    <property type="entry name" value="GPCRRHODOPSN"/>
</dbReference>
<keyword evidence="8 14" id="KW-0472">Membrane</keyword>
<evidence type="ECO:0000256" key="13">
    <source>
        <dbReference type="RuleBase" id="RU000688"/>
    </source>
</evidence>
<feature type="transmembrane region" description="Helical" evidence="14">
    <location>
        <begin position="200"/>
        <end position="226"/>
    </location>
</feature>
<dbReference type="AlphaFoldDB" id="A0AAV2ZIA3"/>
<dbReference type="Gene3D" id="1.20.1070.10">
    <property type="entry name" value="Rhodopsin 7-helix transmembrane proteins"/>
    <property type="match status" value="1"/>
</dbReference>
<dbReference type="InterPro" id="IPR000276">
    <property type="entry name" value="GPCR_Rhodpsn"/>
</dbReference>
<dbReference type="PANTHER" id="PTHR24242:SF393">
    <property type="entry name" value="OLFACTORY RECEPTOR"/>
    <property type="match status" value="1"/>
</dbReference>
<evidence type="ECO:0000256" key="1">
    <source>
        <dbReference type="ARBA" id="ARBA00004651"/>
    </source>
</evidence>
<evidence type="ECO:0000256" key="5">
    <source>
        <dbReference type="ARBA" id="ARBA00022725"/>
    </source>
</evidence>
<dbReference type="InterPro" id="IPR050939">
    <property type="entry name" value="Olfactory_GPCR1"/>
</dbReference>
<dbReference type="InterPro" id="IPR000725">
    <property type="entry name" value="Olfact_rcpt"/>
</dbReference>
<keyword evidence="9" id="KW-1015">Disulfide bond</keyword>
<dbReference type="SUPFAM" id="SSF81321">
    <property type="entry name" value="Family A G protein-coupled receptor-like"/>
    <property type="match status" value="1"/>
</dbReference>
<evidence type="ECO:0000256" key="6">
    <source>
        <dbReference type="ARBA" id="ARBA00022989"/>
    </source>
</evidence>
<evidence type="ECO:0000256" key="4">
    <source>
        <dbReference type="ARBA" id="ARBA00022692"/>
    </source>
</evidence>
<keyword evidence="3 14" id="KW-0716">Sensory transduction</keyword>
<evidence type="ECO:0000256" key="8">
    <source>
        <dbReference type="ARBA" id="ARBA00023136"/>
    </source>
</evidence>
<dbReference type="GO" id="GO:0005886">
    <property type="term" value="C:plasma membrane"/>
    <property type="evidence" value="ECO:0007669"/>
    <property type="project" value="UniProtKB-SubCell"/>
</dbReference>
<dbReference type="PRINTS" id="PR00245">
    <property type="entry name" value="OLFACTORYR"/>
</dbReference>
<protein>
    <recommendedName>
        <fullName evidence="14">Olfactory receptor</fullName>
    </recommendedName>
</protein>
<comment type="similarity">
    <text evidence="13">Belongs to the G-protein coupled receptor 1 family.</text>
</comment>
<dbReference type="PROSITE" id="PS00237">
    <property type="entry name" value="G_PROTEIN_RECEP_F1_1"/>
    <property type="match status" value="1"/>
</dbReference>
<feature type="transmembrane region" description="Helical" evidence="14">
    <location>
        <begin position="140"/>
        <end position="164"/>
    </location>
</feature>
<dbReference type="GO" id="GO:0004984">
    <property type="term" value="F:olfactory receptor activity"/>
    <property type="evidence" value="ECO:0007669"/>
    <property type="project" value="InterPro"/>
</dbReference>
<keyword evidence="10 13" id="KW-0675">Receptor</keyword>
<feature type="domain" description="G-protein coupled receptors family 1 profile" evidence="15">
    <location>
        <begin position="41"/>
        <end position="255"/>
    </location>
</feature>
<keyword evidence="11" id="KW-0325">Glycoprotein</keyword>
<evidence type="ECO:0000256" key="12">
    <source>
        <dbReference type="ARBA" id="ARBA00023224"/>
    </source>
</evidence>
<dbReference type="FunFam" id="1.20.1070.10:FF:000015">
    <property type="entry name" value="Olfactory receptor"/>
    <property type="match status" value="1"/>
</dbReference>
<evidence type="ECO:0000256" key="3">
    <source>
        <dbReference type="ARBA" id="ARBA00022606"/>
    </source>
</evidence>
<evidence type="ECO:0000256" key="11">
    <source>
        <dbReference type="ARBA" id="ARBA00023180"/>
    </source>
</evidence>
<dbReference type="InterPro" id="IPR017452">
    <property type="entry name" value="GPCR_Rhodpsn_7TM"/>
</dbReference>
<dbReference type="PANTHER" id="PTHR24242">
    <property type="entry name" value="G-PROTEIN COUPLED RECEPTOR"/>
    <property type="match status" value="1"/>
</dbReference>
<reference evidence="16" key="1">
    <citation type="thesis" date="2020" institute="ProQuest LLC" country="789 East Eisenhower Parkway, Ann Arbor, MI, USA">
        <title>Comparative Genomics and Chromosome Evolution.</title>
        <authorList>
            <person name="Mudd A.B."/>
        </authorList>
    </citation>
    <scope>NUCLEOTIDE SEQUENCE</scope>
    <source>
        <strain evidence="16">1538</strain>
        <tissue evidence="16">Blood</tissue>
    </source>
</reference>
<evidence type="ECO:0000256" key="10">
    <source>
        <dbReference type="ARBA" id="ARBA00023170"/>
    </source>
</evidence>
<keyword evidence="5 14" id="KW-0552">Olfaction</keyword>
<keyword evidence="4 13" id="KW-0812">Transmembrane</keyword>
<dbReference type="Proteomes" id="UP001181693">
    <property type="component" value="Unassembled WGS sequence"/>
</dbReference>
<keyword evidence="2 14" id="KW-1003">Cell membrane</keyword>
<comment type="caution">
    <text evidence="16">The sequence shown here is derived from an EMBL/GenBank/DDBJ whole genome shotgun (WGS) entry which is preliminary data.</text>
</comment>
<sequence length="255" mass="28801">MIRRNQTRITEVLLLGFQSQSYWKVILFMLLFIVYTVTICGNLILILLVVFCRNLHYPMYMFLVQLSISDILLTTDIIPNTLAGILSDGVVMSLSGCITQLYIFGGSEASECFILTAMAYDRYLAICNPLRYTSIMNMTLLVKLSILSWVSGFSFTLVTTLSFFSLEFCGPNVIDHFFCDLEPILQLSCSEVFHVKVEVVLMSIFVMVLPLVLTATSYWCIVQVILKMSSIVHRSKAFSTCSSHLTVVCLFYGTL</sequence>
<name>A0AAV2ZIA3_PYXAD</name>
<organism evidence="16 17">
    <name type="scientific">Pyxicephalus adspersus</name>
    <name type="common">African bullfrog</name>
    <dbReference type="NCBI Taxonomy" id="30357"/>
    <lineage>
        <taxon>Eukaryota</taxon>
        <taxon>Metazoa</taxon>
        <taxon>Chordata</taxon>
        <taxon>Craniata</taxon>
        <taxon>Vertebrata</taxon>
        <taxon>Euteleostomi</taxon>
        <taxon>Amphibia</taxon>
        <taxon>Batrachia</taxon>
        <taxon>Anura</taxon>
        <taxon>Neobatrachia</taxon>
        <taxon>Ranoidea</taxon>
        <taxon>Pyxicephalidae</taxon>
        <taxon>Pyxicephalinae</taxon>
        <taxon>Pyxicephalus</taxon>
    </lineage>
</organism>
<comment type="caution">
    <text evidence="14">Lacks conserved residue(s) required for the propagation of feature annotation.</text>
</comment>
<evidence type="ECO:0000256" key="14">
    <source>
        <dbReference type="RuleBase" id="RU363047"/>
    </source>
</evidence>
<gene>
    <name evidence="16" type="ORF">GDO54_018548</name>
</gene>
<evidence type="ECO:0000256" key="2">
    <source>
        <dbReference type="ARBA" id="ARBA00022475"/>
    </source>
</evidence>
<feature type="transmembrane region" description="Helical" evidence="14">
    <location>
        <begin position="25"/>
        <end position="51"/>
    </location>
</feature>
<dbReference type="EMBL" id="DYDO01000340">
    <property type="protein sequence ID" value="DBA13584.1"/>
    <property type="molecule type" value="Genomic_DNA"/>
</dbReference>
<evidence type="ECO:0000259" key="15">
    <source>
        <dbReference type="PROSITE" id="PS50262"/>
    </source>
</evidence>
<evidence type="ECO:0000256" key="9">
    <source>
        <dbReference type="ARBA" id="ARBA00023157"/>
    </source>
</evidence>
<keyword evidence="12 13" id="KW-0807">Transducer</keyword>
<evidence type="ECO:0000256" key="7">
    <source>
        <dbReference type="ARBA" id="ARBA00023040"/>
    </source>
</evidence>
<keyword evidence="6 14" id="KW-1133">Transmembrane helix</keyword>